<name>A0ABX1BP83_9ACTN</name>
<dbReference type="Gene3D" id="1.10.10.10">
    <property type="entry name" value="Winged helix-like DNA-binding domain superfamily/Winged helix DNA-binding domain"/>
    <property type="match status" value="1"/>
</dbReference>
<dbReference type="InterPro" id="IPR041664">
    <property type="entry name" value="AAA_16"/>
</dbReference>
<keyword evidence="2" id="KW-0067">ATP-binding</keyword>
<dbReference type="PANTHER" id="PTHR16305">
    <property type="entry name" value="TESTICULAR SOLUBLE ADENYLYL CYCLASE"/>
    <property type="match status" value="1"/>
</dbReference>
<dbReference type="RefSeq" id="WP_168019989.1">
    <property type="nucleotide sequence ID" value="NZ_JAATEP010000069.1"/>
</dbReference>
<feature type="compositionally biased region" description="Pro residues" evidence="3">
    <location>
        <begin position="14"/>
        <end position="25"/>
    </location>
</feature>
<dbReference type="InterPro" id="IPR036388">
    <property type="entry name" value="WH-like_DNA-bd_sf"/>
</dbReference>
<dbReference type="SUPFAM" id="SSF52540">
    <property type="entry name" value="P-loop containing nucleoside triphosphate hydrolases"/>
    <property type="match status" value="1"/>
</dbReference>
<dbReference type="PRINTS" id="PR00038">
    <property type="entry name" value="HTHLUXR"/>
</dbReference>
<dbReference type="EMBL" id="JAATEP010000069">
    <property type="protein sequence ID" value="NJP97606.1"/>
    <property type="molecule type" value="Genomic_DNA"/>
</dbReference>
<keyword evidence="1" id="KW-0547">Nucleotide-binding</keyword>
<evidence type="ECO:0000259" key="4">
    <source>
        <dbReference type="PROSITE" id="PS50043"/>
    </source>
</evidence>
<evidence type="ECO:0000313" key="5">
    <source>
        <dbReference type="EMBL" id="NJP97606.1"/>
    </source>
</evidence>
<dbReference type="PROSITE" id="PS00622">
    <property type="entry name" value="HTH_LUXR_1"/>
    <property type="match status" value="1"/>
</dbReference>
<comment type="caution">
    <text evidence="5">The sequence shown here is derived from an EMBL/GenBank/DDBJ whole genome shotgun (WGS) entry which is preliminary data.</text>
</comment>
<keyword evidence="6" id="KW-1185">Reference proteome</keyword>
<evidence type="ECO:0000256" key="3">
    <source>
        <dbReference type="SAM" id="MobiDB-lite"/>
    </source>
</evidence>
<sequence>MPATTGTTTATPDGPAPRPETPTSPAPASRVTVPPATAPAAPAGASSSHVAALVAHGGGPGAGGAGEGRRLYGRDAELGVLADLVARGLAGAGAALLLRGEAGMGKTALLGAARDAAVAQGARALSAVGVQSEASVPFAGLHQLLRPVLDRASALTTRQRQALLAAFGMGEDTAPELFAVGLASLELISGLAESAPVVLVIDDAQWIDRPSGEVLTFVARRLGPERAVMLLAARDGHDGVLGDVGLPELQLGRLGDEAAGELLAAHAPGLGQAVRERLLAEAAGNPLALVELPAALSGDGAGQAAAPWLPVTRRLERTFLSRAAGLPAQARTMLLVAAADDEGDLGEILKAAQLLDGTDLTVGALEPAVKAGLIEVHGYDVRFRHPLIRSAIYQAAAPSRRLAAHAALATALEGHRERRAWHRAAACAGQDDAVAVELEAAARKALGRGAPRAAAEALRRAARLSADDGNRGRFLLRAAEIDFELGDADAARRQLAEARSARLEEGERLRLILWTEALNEESWYSPERVRVFADVADQLAGSQSDGAALALRALWPLSIGCWYGNPAQETRDLVVKTARRLQRGDGDPMVLSVAACADPVKEAAWVLGELRDVVPESVADPAEQHALGASLTAIWAFDLSWPFLCASVEGLRGQGRLGLLGEALASQAWAAIHLGKHRLAAAAADEAARLSRDTGRLRWALVADLALATLASERGEQERANELIRATEAELLSVGAQSILGFAQFARARHALVSNQHGDAYEQLARVLDPSDVAHHPHVGYLGIADLIEAAVRTGRDEAARDHLARLDALAGRTGSPYLKAMAAYAHPLVAPDDAAEPLYRRALDGGLSRWPFHRARLLLAYGRWLRRRRRLVESRPPLRAAMESFDALGIRAFGEDARAELRAAGEAVARPAPDTLDRLTPQELQIARLAATGLTNREIGTQLFLSHRTVGFHLSRIFPKLGITSRNQLRLADLGGD</sequence>
<dbReference type="Pfam" id="PF13191">
    <property type="entry name" value="AAA_16"/>
    <property type="match status" value="1"/>
</dbReference>
<feature type="region of interest" description="Disordered" evidence="3">
    <location>
        <begin position="1"/>
        <end position="44"/>
    </location>
</feature>
<evidence type="ECO:0000313" key="6">
    <source>
        <dbReference type="Proteomes" id="UP000696294"/>
    </source>
</evidence>
<protein>
    <submittedName>
        <fullName evidence="5">AAA family ATPase</fullName>
    </submittedName>
</protein>
<dbReference type="InterPro" id="IPR000792">
    <property type="entry name" value="Tscrpt_reg_LuxR_C"/>
</dbReference>
<dbReference type="CDD" id="cd06170">
    <property type="entry name" value="LuxR_C_like"/>
    <property type="match status" value="1"/>
</dbReference>
<feature type="compositionally biased region" description="Low complexity" evidence="3">
    <location>
        <begin position="26"/>
        <end position="44"/>
    </location>
</feature>
<dbReference type="Proteomes" id="UP000696294">
    <property type="component" value="Unassembled WGS sequence"/>
</dbReference>
<accession>A0ABX1BP83</accession>
<feature type="compositionally biased region" description="Low complexity" evidence="3">
    <location>
        <begin position="1"/>
        <end position="13"/>
    </location>
</feature>
<dbReference type="PANTHER" id="PTHR16305:SF35">
    <property type="entry name" value="TRANSCRIPTIONAL ACTIVATOR DOMAIN"/>
    <property type="match status" value="1"/>
</dbReference>
<dbReference type="InterPro" id="IPR016032">
    <property type="entry name" value="Sig_transdc_resp-reg_C-effctor"/>
</dbReference>
<evidence type="ECO:0000256" key="1">
    <source>
        <dbReference type="ARBA" id="ARBA00022741"/>
    </source>
</evidence>
<dbReference type="PROSITE" id="PS50043">
    <property type="entry name" value="HTH_LUXR_2"/>
    <property type="match status" value="1"/>
</dbReference>
<feature type="domain" description="HTH luxR-type" evidence="4">
    <location>
        <begin position="913"/>
        <end position="977"/>
    </location>
</feature>
<dbReference type="SMART" id="SM00421">
    <property type="entry name" value="HTH_LUXR"/>
    <property type="match status" value="1"/>
</dbReference>
<dbReference type="Pfam" id="PF00196">
    <property type="entry name" value="GerE"/>
    <property type="match status" value="1"/>
</dbReference>
<proteinExistence type="predicted"/>
<dbReference type="InterPro" id="IPR027417">
    <property type="entry name" value="P-loop_NTPase"/>
</dbReference>
<reference evidence="5 6" key="1">
    <citation type="submission" date="2020-03" db="EMBL/GenBank/DDBJ databases">
        <title>WGS of actinomycetes isolated from Thailand.</title>
        <authorList>
            <person name="Thawai C."/>
        </authorList>
    </citation>
    <scope>NUCLEOTIDE SEQUENCE [LARGE SCALE GENOMIC DNA]</scope>
    <source>
        <strain evidence="5 6">FMUSA5-5</strain>
    </source>
</reference>
<organism evidence="5 6">
    <name type="scientific">Nonomuraea composti</name>
    <dbReference type="NCBI Taxonomy" id="2720023"/>
    <lineage>
        <taxon>Bacteria</taxon>
        <taxon>Bacillati</taxon>
        <taxon>Actinomycetota</taxon>
        <taxon>Actinomycetes</taxon>
        <taxon>Streptosporangiales</taxon>
        <taxon>Streptosporangiaceae</taxon>
        <taxon>Nonomuraea</taxon>
    </lineage>
</organism>
<gene>
    <name evidence="5" type="ORF">HCN51_50690</name>
</gene>
<evidence type="ECO:0000256" key="2">
    <source>
        <dbReference type="ARBA" id="ARBA00022840"/>
    </source>
</evidence>
<dbReference type="SUPFAM" id="SSF46894">
    <property type="entry name" value="C-terminal effector domain of the bipartite response regulators"/>
    <property type="match status" value="1"/>
</dbReference>